<keyword evidence="4" id="KW-1185">Reference proteome</keyword>
<feature type="domain" description="Metallo-beta-lactamase" evidence="2">
    <location>
        <begin position="82"/>
        <end position="268"/>
    </location>
</feature>
<sequence length="338" mass="37705">MVLALIAIGVLVAVLWNMKEREGSTADSNTATENKTETENDDGNDNESDSGNKNGQEDSSEEDTNRPSEWTITQYGDADGSQHMFYTIQSETGSLVVIDGGLREEADFVRETIKSLGGKADCWILTHPHYDHIGAFNQIYADPAGIEIGQIYTTYIDQEKYRQKAQPWDTYEMYEEFLALTKDAENVAYLYQGDRLEVAGLKMSVFNAYHDYVDQVSGDLANDGSLMFRLEGNAESMLFCADVGISMSDSLVQKYGGELKSDYLQIAHHGNGGLNDEFYRLVSPKKVFFDAPDWLMNNQNPSTLETAGYDTPENRKLMEELGAEICSFSTAPNSIVLR</sequence>
<dbReference type="InterPro" id="IPR036866">
    <property type="entry name" value="RibonucZ/Hydroxyglut_hydro"/>
</dbReference>
<dbReference type="GO" id="GO:0016787">
    <property type="term" value="F:hydrolase activity"/>
    <property type="evidence" value="ECO:0007669"/>
    <property type="project" value="UniProtKB-KW"/>
</dbReference>
<dbReference type="SMART" id="SM00849">
    <property type="entry name" value="Lactamase_B"/>
    <property type="match status" value="1"/>
</dbReference>
<feature type="region of interest" description="Disordered" evidence="1">
    <location>
        <begin position="22"/>
        <end position="68"/>
    </location>
</feature>
<evidence type="ECO:0000313" key="4">
    <source>
        <dbReference type="Proteomes" id="UP000199315"/>
    </source>
</evidence>
<proteinExistence type="predicted"/>
<evidence type="ECO:0000259" key="2">
    <source>
        <dbReference type="SMART" id="SM00849"/>
    </source>
</evidence>
<dbReference type="SUPFAM" id="SSF56281">
    <property type="entry name" value="Metallo-hydrolase/oxidoreductase"/>
    <property type="match status" value="1"/>
</dbReference>
<name>A0A1D3TS00_9FIRM</name>
<reference evidence="3 4" key="1">
    <citation type="submission" date="2016-09" db="EMBL/GenBank/DDBJ databases">
        <authorList>
            <person name="Capua I."/>
            <person name="De Benedictis P."/>
            <person name="Joannis T."/>
            <person name="Lombin L.H."/>
            <person name="Cattoli G."/>
        </authorList>
    </citation>
    <scope>NUCLEOTIDE SEQUENCE [LARGE SCALE GENOMIC DNA]</scope>
    <source>
        <strain evidence="3 4">GluBS11</strain>
    </source>
</reference>
<dbReference type="EMBL" id="FMKA01000005">
    <property type="protein sequence ID" value="SCP96516.1"/>
    <property type="molecule type" value="Genomic_DNA"/>
</dbReference>
<dbReference type="Pfam" id="PF00753">
    <property type="entry name" value="Lactamase_B"/>
    <property type="match status" value="1"/>
</dbReference>
<dbReference type="InterPro" id="IPR001279">
    <property type="entry name" value="Metallo-B-lactamas"/>
</dbReference>
<dbReference type="PANTHER" id="PTHR30619:SF1">
    <property type="entry name" value="RECOMBINATION PROTEIN 2"/>
    <property type="match status" value="1"/>
</dbReference>
<feature type="compositionally biased region" description="Acidic residues" evidence="1">
    <location>
        <begin position="39"/>
        <end position="48"/>
    </location>
</feature>
<dbReference type="Proteomes" id="UP000199315">
    <property type="component" value="Unassembled WGS sequence"/>
</dbReference>
<dbReference type="STRING" id="1619234.SAMN05421730_100546"/>
<dbReference type="AlphaFoldDB" id="A0A1D3TS00"/>
<protein>
    <submittedName>
        <fullName evidence="3">Metal-dependent hydrolase, beta-lactamase superfamily II</fullName>
    </submittedName>
</protein>
<dbReference type="Gene3D" id="3.60.15.10">
    <property type="entry name" value="Ribonuclease Z/Hydroxyacylglutathione hydrolase-like"/>
    <property type="match status" value="1"/>
</dbReference>
<gene>
    <name evidence="3" type="ORF">SAMN05421730_100546</name>
</gene>
<dbReference type="PANTHER" id="PTHR30619">
    <property type="entry name" value="DNA INTERNALIZATION/COMPETENCE PROTEIN COMEC/REC2"/>
    <property type="match status" value="1"/>
</dbReference>
<accession>A0A1D3TS00</accession>
<evidence type="ECO:0000256" key="1">
    <source>
        <dbReference type="SAM" id="MobiDB-lite"/>
    </source>
</evidence>
<dbReference type="InterPro" id="IPR052159">
    <property type="entry name" value="Competence_DNA_uptake"/>
</dbReference>
<evidence type="ECO:0000313" key="3">
    <source>
        <dbReference type="EMBL" id="SCP96516.1"/>
    </source>
</evidence>
<keyword evidence="3" id="KW-0378">Hydrolase</keyword>
<organism evidence="3 4">
    <name type="scientific">Anaerobium acetethylicum</name>
    <dbReference type="NCBI Taxonomy" id="1619234"/>
    <lineage>
        <taxon>Bacteria</taxon>
        <taxon>Bacillati</taxon>
        <taxon>Bacillota</taxon>
        <taxon>Clostridia</taxon>
        <taxon>Lachnospirales</taxon>
        <taxon>Lachnospiraceae</taxon>
        <taxon>Anaerobium</taxon>
    </lineage>
</organism>